<dbReference type="OrthoDB" id="10061678at2759"/>
<accession>A0A210PKD5</accession>
<gene>
    <name evidence="1" type="ORF">KP79_PYT02580</name>
</gene>
<protein>
    <recommendedName>
        <fullName evidence="3">DDE Tnp4 domain-containing protein</fullName>
    </recommendedName>
</protein>
<sequence length="108" mass="12330">MSTEDANNSRLVTKLRWAVETVNGRLKTWKYLSNKDLPNIWDLICIIAALCNKYRPPLRTSLPSDCDVARQMVECAAADNTVQHRVMSESNVKRRSKIWRGGIPQSEV</sequence>
<organism evidence="1 2">
    <name type="scientific">Mizuhopecten yessoensis</name>
    <name type="common">Japanese scallop</name>
    <name type="synonym">Patinopecten yessoensis</name>
    <dbReference type="NCBI Taxonomy" id="6573"/>
    <lineage>
        <taxon>Eukaryota</taxon>
        <taxon>Metazoa</taxon>
        <taxon>Spiralia</taxon>
        <taxon>Lophotrochozoa</taxon>
        <taxon>Mollusca</taxon>
        <taxon>Bivalvia</taxon>
        <taxon>Autobranchia</taxon>
        <taxon>Pteriomorphia</taxon>
        <taxon>Pectinida</taxon>
        <taxon>Pectinoidea</taxon>
        <taxon>Pectinidae</taxon>
        <taxon>Mizuhopecten</taxon>
    </lineage>
</organism>
<name>A0A210PKD5_MIZYE</name>
<evidence type="ECO:0008006" key="3">
    <source>
        <dbReference type="Google" id="ProtNLM"/>
    </source>
</evidence>
<keyword evidence="2" id="KW-1185">Reference proteome</keyword>
<comment type="caution">
    <text evidence="1">The sequence shown here is derived from an EMBL/GenBank/DDBJ whole genome shotgun (WGS) entry which is preliminary data.</text>
</comment>
<dbReference type="Proteomes" id="UP000242188">
    <property type="component" value="Unassembled WGS sequence"/>
</dbReference>
<reference evidence="1 2" key="1">
    <citation type="journal article" date="2017" name="Nat. Ecol. Evol.">
        <title>Scallop genome provides insights into evolution of bilaterian karyotype and development.</title>
        <authorList>
            <person name="Wang S."/>
            <person name="Zhang J."/>
            <person name="Jiao W."/>
            <person name="Li J."/>
            <person name="Xun X."/>
            <person name="Sun Y."/>
            <person name="Guo X."/>
            <person name="Huan P."/>
            <person name="Dong B."/>
            <person name="Zhang L."/>
            <person name="Hu X."/>
            <person name="Sun X."/>
            <person name="Wang J."/>
            <person name="Zhao C."/>
            <person name="Wang Y."/>
            <person name="Wang D."/>
            <person name="Huang X."/>
            <person name="Wang R."/>
            <person name="Lv J."/>
            <person name="Li Y."/>
            <person name="Zhang Z."/>
            <person name="Liu B."/>
            <person name="Lu W."/>
            <person name="Hui Y."/>
            <person name="Liang J."/>
            <person name="Zhou Z."/>
            <person name="Hou R."/>
            <person name="Li X."/>
            <person name="Liu Y."/>
            <person name="Li H."/>
            <person name="Ning X."/>
            <person name="Lin Y."/>
            <person name="Zhao L."/>
            <person name="Xing Q."/>
            <person name="Dou J."/>
            <person name="Li Y."/>
            <person name="Mao J."/>
            <person name="Guo H."/>
            <person name="Dou H."/>
            <person name="Li T."/>
            <person name="Mu C."/>
            <person name="Jiang W."/>
            <person name="Fu Q."/>
            <person name="Fu X."/>
            <person name="Miao Y."/>
            <person name="Liu J."/>
            <person name="Yu Q."/>
            <person name="Li R."/>
            <person name="Liao H."/>
            <person name="Li X."/>
            <person name="Kong Y."/>
            <person name="Jiang Z."/>
            <person name="Chourrout D."/>
            <person name="Li R."/>
            <person name="Bao Z."/>
        </authorList>
    </citation>
    <scope>NUCLEOTIDE SEQUENCE [LARGE SCALE GENOMIC DNA]</scope>
    <source>
        <strain evidence="1 2">PY_sf001</strain>
    </source>
</reference>
<dbReference type="EMBL" id="NEDP02073041">
    <property type="protein sequence ID" value="OWF36949.1"/>
    <property type="molecule type" value="Genomic_DNA"/>
</dbReference>
<evidence type="ECO:0000313" key="1">
    <source>
        <dbReference type="EMBL" id="OWF36949.1"/>
    </source>
</evidence>
<dbReference type="AlphaFoldDB" id="A0A210PKD5"/>
<evidence type="ECO:0000313" key="2">
    <source>
        <dbReference type="Proteomes" id="UP000242188"/>
    </source>
</evidence>
<proteinExistence type="predicted"/>